<keyword evidence="5" id="KW-1185">Reference proteome</keyword>
<dbReference type="PRINTS" id="PR00080">
    <property type="entry name" value="SDRFAMILY"/>
</dbReference>
<sequence length="284" mass="29606">MPLGGRTALITGAGSGIGRALAIEAARRGLAVALVGRREAALRETRAQLAPGTECLILPGDVTLPAVRAALRDRLAAEWGLLHFLVNNAGIVAAGPLSETRDAELDRLMATNLVAPLALTRELLPLLRAAAPGRVVNLGSMLGDIAFPLFAAYSASKFGLRGLSSALRRELAGLGIGVTYVSPRTARTGATHAIARYVEPFRLPLDGAEVIARRTWAAAARGRNSAYPPGRERLFALVERLSPAIIDRAVRSLVESSGTGRMIEASVPPVPVAAADGPATGTHD</sequence>
<dbReference type="PANTHER" id="PTHR44196:SF1">
    <property type="entry name" value="DEHYDROGENASE_REDUCTASE SDR FAMILY MEMBER 7B"/>
    <property type="match status" value="1"/>
</dbReference>
<protein>
    <submittedName>
        <fullName evidence="4">Short-chain dehydrogenase</fullName>
    </submittedName>
</protein>
<dbReference type="STRING" id="560819.SAMN05428998_12323"/>
<dbReference type="InterPro" id="IPR036291">
    <property type="entry name" value="NAD(P)-bd_dom_sf"/>
</dbReference>
<evidence type="ECO:0000256" key="2">
    <source>
        <dbReference type="ARBA" id="ARBA00023002"/>
    </source>
</evidence>
<dbReference type="EMBL" id="FWZX01000023">
    <property type="protein sequence ID" value="SMF60161.1"/>
    <property type="molecule type" value="Genomic_DNA"/>
</dbReference>
<dbReference type="SUPFAM" id="SSF51735">
    <property type="entry name" value="NAD(P)-binding Rossmann-fold domains"/>
    <property type="match status" value="1"/>
</dbReference>
<dbReference type="InterPro" id="IPR002347">
    <property type="entry name" value="SDR_fam"/>
</dbReference>
<proteinExistence type="inferred from homology"/>
<dbReference type="CDD" id="cd05233">
    <property type="entry name" value="SDR_c"/>
    <property type="match status" value="1"/>
</dbReference>
<evidence type="ECO:0000313" key="5">
    <source>
        <dbReference type="Proteomes" id="UP000192917"/>
    </source>
</evidence>
<name>A0A1Y6CL92_9PROT</name>
<comment type="similarity">
    <text evidence="1 3">Belongs to the short-chain dehydrogenases/reductases (SDR) family.</text>
</comment>
<gene>
    <name evidence="4" type="ORF">SAMN05428998_12323</name>
</gene>
<evidence type="ECO:0000313" key="4">
    <source>
        <dbReference type="EMBL" id="SMF60161.1"/>
    </source>
</evidence>
<dbReference type="InterPro" id="IPR020904">
    <property type="entry name" value="Sc_DH/Rdtase_CS"/>
</dbReference>
<dbReference type="GO" id="GO:0016020">
    <property type="term" value="C:membrane"/>
    <property type="evidence" value="ECO:0007669"/>
    <property type="project" value="TreeGrafter"/>
</dbReference>
<evidence type="ECO:0000256" key="1">
    <source>
        <dbReference type="ARBA" id="ARBA00006484"/>
    </source>
</evidence>
<reference evidence="4 5" key="1">
    <citation type="submission" date="2017-04" db="EMBL/GenBank/DDBJ databases">
        <authorList>
            <person name="Afonso C.L."/>
            <person name="Miller P.J."/>
            <person name="Scott M.A."/>
            <person name="Spackman E."/>
            <person name="Goraichik I."/>
            <person name="Dimitrov K.M."/>
            <person name="Suarez D.L."/>
            <person name="Swayne D.E."/>
        </authorList>
    </citation>
    <scope>NUCLEOTIDE SEQUENCE [LARGE SCALE GENOMIC DNA]</scope>
    <source>
        <strain evidence="4 5">USBA 355</strain>
    </source>
</reference>
<dbReference type="AlphaFoldDB" id="A0A1Y6CL92"/>
<dbReference type="Proteomes" id="UP000192917">
    <property type="component" value="Unassembled WGS sequence"/>
</dbReference>
<dbReference type="PROSITE" id="PS00061">
    <property type="entry name" value="ADH_SHORT"/>
    <property type="match status" value="1"/>
</dbReference>
<dbReference type="Pfam" id="PF00106">
    <property type="entry name" value="adh_short"/>
    <property type="match status" value="1"/>
</dbReference>
<keyword evidence="2" id="KW-0560">Oxidoreductase</keyword>
<dbReference type="GO" id="GO:0016491">
    <property type="term" value="F:oxidoreductase activity"/>
    <property type="evidence" value="ECO:0007669"/>
    <property type="project" value="UniProtKB-KW"/>
</dbReference>
<dbReference type="Gene3D" id="3.40.50.720">
    <property type="entry name" value="NAD(P)-binding Rossmann-like Domain"/>
    <property type="match status" value="1"/>
</dbReference>
<accession>A0A1Y6CL92</accession>
<dbReference type="PANTHER" id="PTHR44196">
    <property type="entry name" value="DEHYDROGENASE/REDUCTASE SDR FAMILY MEMBER 7B"/>
    <property type="match status" value="1"/>
</dbReference>
<organism evidence="4 5">
    <name type="scientific">Tistlia consotensis USBA 355</name>
    <dbReference type="NCBI Taxonomy" id="560819"/>
    <lineage>
        <taxon>Bacteria</taxon>
        <taxon>Pseudomonadati</taxon>
        <taxon>Pseudomonadota</taxon>
        <taxon>Alphaproteobacteria</taxon>
        <taxon>Rhodospirillales</taxon>
        <taxon>Rhodovibrionaceae</taxon>
        <taxon>Tistlia</taxon>
    </lineage>
</organism>
<dbReference type="PRINTS" id="PR00081">
    <property type="entry name" value="GDHRDH"/>
</dbReference>
<evidence type="ECO:0000256" key="3">
    <source>
        <dbReference type="RuleBase" id="RU000363"/>
    </source>
</evidence>
<dbReference type="RefSeq" id="WP_085124961.1">
    <property type="nucleotide sequence ID" value="NZ_FWZX01000023.1"/>
</dbReference>